<dbReference type="AlphaFoldDB" id="A0A417Z1U3"/>
<dbReference type="CDD" id="cd17631">
    <property type="entry name" value="FACL_FadD13-like"/>
    <property type="match status" value="1"/>
</dbReference>
<dbReference type="Gene3D" id="3.30.300.30">
    <property type="match status" value="1"/>
</dbReference>
<evidence type="ECO:0000256" key="2">
    <source>
        <dbReference type="ARBA" id="ARBA00022598"/>
    </source>
</evidence>
<name>A0A417Z1U3_9MICO</name>
<dbReference type="InterPro" id="IPR045851">
    <property type="entry name" value="AMP-bd_C_sf"/>
</dbReference>
<protein>
    <submittedName>
        <fullName evidence="5">Long-chain-fatty-acid--CoA ligase</fullName>
    </submittedName>
</protein>
<comment type="caution">
    <text evidence="5">The sequence shown here is derived from an EMBL/GenBank/DDBJ whole genome shotgun (WGS) entry which is preliminary data.</text>
</comment>
<dbReference type="FunFam" id="3.30.300.30:FF:000008">
    <property type="entry name" value="2,3-dihydroxybenzoate-AMP ligase"/>
    <property type="match status" value="1"/>
</dbReference>
<evidence type="ECO:0000259" key="4">
    <source>
        <dbReference type="Pfam" id="PF13193"/>
    </source>
</evidence>
<comment type="similarity">
    <text evidence="1">Belongs to the ATP-dependent AMP-binding enzyme family.</text>
</comment>
<dbReference type="PANTHER" id="PTHR43767:SF1">
    <property type="entry name" value="NONRIBOSOMAL PEPTIDE SYNTHASE PES1 (EUROFUNG)-RELATED"/>
    <property type="match status" value="1"/>
</dbReference>
<evidence type="ECO:0000259" key="3">
    <source>
        <dbReference type="Pfam" id="PF00501"/>
    </source>
</evidence>
<dbReference type="Pfam" id="PF13193">
    <property type="entry name" value="AMP-binding_C"/>
    <property type="match status" value="1"/>
</dbReference>
<accession>A0A417Z1U3</accession>
<keyword evidence="2 5" id="KW-0436">Ligase</keyword>
<proteinExistence type="inferred from homology"/>
<evidence type="ECO:0000313" key="5">
    <source>
        <dbReference type="EMBL" id="RHW44555.1"/>
    </source>
</evidence>
<dbReference type="SUPFAM" id="SSF56801">
    <property type="entry name" value="Acetyl-CoA synthetase-like"/>
    <property type="match status" value="1"/>
</dbReference>
<reference evidence="5 6" key="1">
    <citation type="submission" date="2018-08" db="EMBL/GenBank/DDBJ databases">
        <title>Whole genome sequence analysis of Dermacoccus abyssi bacteria isolated from Deep Mariana trench Micromonospora spp reveals genes involved in the environmental adaptation and production of secondary metabolites.</title>
        <authorList>
            <person name="Abdel-Mageed W.M."/>
            <person name="Lehri B."/>
            <person name="Nouioui I."/>
            <person name="Goodfellow I."/>
            <person name="Jaspars M."/>
            <person name="Karlyshev A."/>
        </authorList>
    </citation>
    <scope>NUCLEOTIDE SEQUENCE [LARGE SCALE GENOMIC DNA]</scope>
    <source>
        <strain evidence="5 6">MT1.1</strain>
    </source>
</reference>
<dbReference type="InterPro" id="IPR050237">
    <property type="entry name" value="ATP-dep_AMP-bd_enzyme"/>
</dbReference>
<dbReference type="PANTHER" id="PTHR43767">
    <property type="entry name" value="LONG-CHAIN-FATTY-ACID--COA LIGASE"/>
    <property type="match status" value="1"/>
</dbReference>
<dbReference type="InterPro" id="IPR042099">
    <property type="entry name" value="ANL_N_sf"/>
</dbReference>
<evidence type="ECO:0000313" key="6">
    <source>
        <dbReference type="Proteomes" id="UP000285376"/>
    </source>
</evidence>
<dbReference type="InterPro" id="IPR025110">
    <property type="entry name" value="AMP-bd_C"/>
</dbReference>
<evidence type="ECO:0000256" key="1">
    <source>
        <dbReference type="ARBA" id="ARBA00006432"/>
    </source>
</evidence>
<dbReference type="PROSITE" id="PS00455">
    <property type="entry name" value="AMP_BINDING"/>
    <property type="match status" value="1"/>
</dbReference>
<dbReference type="Gene3D" id="3.40.50.12780">
    <property type="entry name" value="N-terminal domain of ligase-like"/>
    <property type="match status" value="1"/>
</dbReference>
<sequence length="531" mass="57543">MFSAAVSESVATARRNALGDVLRRSAAREPNKLALVHRDTSYTYAELNERVNACANALAERGVTKGQRVALLSHNNAGFVVVTFALAKLGAICVPVNFMLNADEVAYILEHSGARGLIVEDALVRTAERAMGKASTDIGLRVVIGAAAPEGWEASDTLLAHEDTSEPVVDIADDDPLQLMYTSGTESRPKGTIMTSRSLLAQYVSCIVEGRFSRDDVALHALPLFHVAAQHCMLTPYASLGATNVVLDGPEPGALLEAIERHGATSLFCPPTVWISLLRHPDFDTRDLSSLKRGYYGASIMPVEIVKELSKRLPNIDLFNFYGQTEMSALALVLGPEDQLRKPGSAGRAAIYVETRLIDDAGDDVAPGEVGEIVHRSPHATWGYWNDEEKTAAAFEGDWFHSGDLGTRDDEGYITIVDRKKDMIKTGGENVASREVEEAIYTHPAVSEVAVFGVPHPTWIETVAAAVTPKEGLDVTVEELRAYCRERLAGFKTPTVIVIVDALPKNASGKILKRDLRQEHAQAQPLDVPQG</sequence>
<dbReference type="RefSeq" id="WP_118914260.1">
    <property type="nucleotide sequence ID" value="NZ_CBCRVH010000015.1"/>
</dbReference>
<dbReference type="Proteomes" id="UP000285376">
    <property type="component" value="Unassembled WGS sequence"/>
</dbReference>
<dbReference type="InterPro" id="IPR020845">
    <property type="entry name" value="AMP-binding_CS"/>
</dbReference>
<organism evidence="5 6">
    <name type="scientific">Dermacoccus abyssi</name>
    <dbReference type="NCBI Taxonomy" id="322596"/>
    <lineage>
        <taxon>Bacteria</taxon>
        <taxon>Bacillati</taxon>
        <taxon>Actinomycetota</taxon>
        <taxon>Actinomycetes</taxon>
        <taxon>Micrococcales</taxon>
        <taxon>Dermacoccaceae</taxon>
        <taxon>Dermacoccus</taxon>
    </lineage>
</organism>
<dbReference type="EMBL" id="QWLM01000015">
    <property type="protein sequence ID" value="RHW44555.1"/>
    <property type="molecule type" value="Genomic_DNA"/>
</dbReference>
<dbReference type="GO" id="GO:0016878">
    <property type="term" value="F:acid-thiol ligase activity"/>
    <property type="evidence" value="ECO:0007669"/>
    <property type="project" value="UniProtKB-ARBA"/>
</dbReference>
<dbReference type="Pfam" id="PF00501">
    <property type="entry name" value="AMP-binding"/>
    <property type="match status" value="1"/>
</dbReference>
<feature type="domain" description="AMP-binding enzyme C-terminal" evidence="4">
    <location>
        <begin position="435"/>
        <end position="510"/>
    </location>
</feature>
<feature type="domain" description="AMP-dependent synthetase/ligase" evidence="3">
    <location>
        <begin position="22"/>
        <end position="385"/>
    </location>
</feature>
<dbReference type="NCBIfam" id="NF004837">
    <property type="entry name" value="PRK06187.1"/>
    <property type="match status" value="1"/>
</dbReference>
<dbReference type="InterPro" id="IPR000873">
    <property type="entry name" value="AMP-dep_synth/lig_dom"/>
</dbReference>
<gene>
    <name evidence="5" type="ORF">D1832_11820</name>
</gene>
<dbReference type="NCBIfam" id="NF006182">
    <property type="entry name" value="PRK08316.1"/>
    <property type="match status" value="1"/>
</dbReference>